<feature type="domain" description="Histidine kinase" evidence="7">
    <location>
        <begin position="224"/>
        <end position="436"/>
    </location>
</feature>
<sequence>MPESMPLSARVRLDQLRLYAETHRNDAFLESVIVFLVAGVMLAWIGWAAPAMWAAAYLPALLGAHRLFARFLGAVPGPQDYRRWLWRIGGIRLLVTLLWASIPFWGWQQGNILNNGLVVILLVGSLGATAALSTAHWRLYLVDTAPVALALVAVPLLDSELGLTYSALALAFVSYLVLPAVVTHRNTAHLIRLRHEKDRLITDLAGARDTAQRANAAKTRFLASMSHELRTPLNGMMGMAQLLRSRQLGEEEAAMVDVLHSAGEGLVTLVNDLLDLSNIEEGRIAITQAPYSPRVLLDTVAGILRPTVTAKGLSLRVEVGDGLPDRLVGDEARLRQVVLNLAYNGVKFTDHGGVTLALEHRDGWLRVTIQDTGIGIAADRLAELEEGVVMPEPGRGGAGLGLAISRGLIRAMGGGLELAKRPSGGTEARFSIPAPPAPAVDTGCIPSNGKGRCLSVLVVEDDATNRLVLGKMLERLGHDCLPVETAEAALDLLARQAVDVVLMDVRLPGLDGVEATRRLRASPDRRLAGLPVVAMTANLFPDDIADYWAVGMVDILPKPIRLSALTTLLDRIGGSPEMAQDAAVSDQTLTA</sequence>
<dbReference type="Pfam" id="PF00512">
    <property type="entry name" value="HisKA"/>
    <property type="match status" value="1"/>
</dbReference>
<organism evidence="9 10">
    <name type="scientific">Aerophototrophica crusticola</name>
    <dbReference type="NCBI Taxonomy" id="1709002"/>
    <lineage>
        <taxon>Bacteria</taxon>
        <taxon>Pseudomonadati</taxon>
        <taxon>Pseudomonadota</taxon>
        <taxon>Alphaproteobacteria</taxon>
        <taxon>Rhodospirillales</taxon>
        <taxon>Rhodospirillaceae</taxon>
        <taxon>Aerophototrophica</taxon>
    </lineage>
</organism>
<feature type="domain" description="Response regulatory" evidence="8">
    <location>
        <begin position="455"/>
        <end position="573"/>
    </location>
</feature>
<dbReference type="InterPro" id="IPR003661">
    <property type="entry name" value="HisK_dim/P_dom"/>
</dbReference>
<evidence type="ECO:0000313" key="9">
    <source>
        <dbReference type="EMBL" id="QJE73188.1"/>
    </source>
</evidence>
<feature type="transmembrane region" description="Helical" evidence="6">
    <location>
        <begin position="27"/>
        <end position="47"/>
    </location>
</feature>
<dbReference type="CDD" id="cd00082">
    <property type="entry name" value="HisKA"/>
    <property type="match status" value="1"/>
</dbReference>
<dbReference type="SUPFAM" id="SSF55874">
    <property type="entry name" value="ATPase domain of HSP90 chaperone/DNA topoisomerase II/histidine kinase"/>
    <property type="match status" value="1"/>
</dbReference>
<dbReference type="GO" id="GO:0000155">
    <property type="term" value="F:phosphorelay sensor kinase activity"/>
    <property type="evidence" value="ECO:0007669"/>
    <property type="project" value="InterPro"/>
</dbReference>
<dbReference type="InterPro" id="IPR004358">
    <property type="entry name" value="Sig_transdc_His_kin-like_C"/>
</dbReference>
<dbReference type="KEGG" id="acru:HHL28_08890"/>
<accession>A0A858R713</accession>
<dbReference type="EC" id="2.7.13.3" evidence="2"/>
<keyword evidence="10" id="KW-1185">Reference proteome</keyword>
<gene>
    <name evidence="9" type="ORF">HHL28_08890</name>
</gene>
<evidence type="ECO:0000256" key="6">
    <source>
        <dbReference type="SAM" id="Phobius"/>
    </source>
</evidence>
<feature type="modified residue" description="4-aspartylphosphate" evidence="5">
    <location>
        <position position="504"/>
    </location>
</feature>
<dbReference type="SUPFAM" id="SSF47384">
    <property type="entry name" value="Homodimeric domain of signal transducing histidine kinase"/>
    <property type="match status" value="1"/>
</dbReference>
<dbReference type="SMART" id="SM00388">
    <property type="entry name" value="HisKA"/>
    <property type="match status" value="1"/>
</dbReference>
<dbReference type="InterPro" id="IPR003594">
    <property type="entry name" value="HATPase_dom"/>
</dbReference>
<keyword evidence="6" id="KW-0812">Transmembrane</keyword>
<dbReference type="InterPro" id="IPR011006">
    <property type="entry name" value="CheY-like_superfamily"/>
</dbReference>
<evidence type="ECO:0000256" key="2">
    <source>
        <dbReference type="ARBA" id="ARBA00012438"/>
    </source>
</evidence>
<dbReference type="CDD" id="cd17546">
    <property type="entry name" value="REC_hyHK_CKI1_RcsC-like"/>
    <property type="match status" value="1"/>
</dbReference>
<dbReference type="PANTHER" id="PTHR45339:SF1">
    <property type="entry name" value="HYBRID SIGNAL TRANSDUCTION HISTIDINE KINASE J"/>
    <property type="match status" value="1"/>
</dbReference>
<dbReference type="PROSITE" id="PS50110">
    <property type="entry name" value="RESPONSE_REGULATORY"/>
    <property type="match status" value="1"/>
</dbReference>
<dbReference type="AlphaFoldDB" id="A0A858R713"/>
<feature type="transmembrane region" description="Helical" evidence="6">
    <location>
        <begin position="84"/>
        <end position="106"/>
    </location>
</feature>
<evidence type="ECO:0000256" key="4">
    <source>
        <dbReference type="ARBA" id="ARBA00023012"/>
    </source>
</evidence>
<keyword evidence="4" id="KW-0902">Two-component regulatory system</keyword>
<keyword evidence="6" id="KW-0472">Membrane</keyword>
<evidence type="ECO:0000256" key="3">
    <source>
        <dbReference type="ARBA" id="ARBA00022553"/>
    </source>
</evidence>
<feature type="transmembrane region" description="Helical" evidence="6">
    <location>
        <begin position="139"/>
        <end position="157"/>
    </location>
</feature>
<dbReference type="Gene3D" id="1.10.287.130">
    <property type="match status" value="1"/>
</dbReference>
<evidence type="ECO:0000313" key="10">
    <source>
        <dbReference type="Proteomes" id="UP000501891"/>
    </source>
</evidence>
<proteinExistence type="predicted"/>
<reference evidence="9" key="1">
    <citation type="submission" date="2020-04" db="EMBL/GenBank/DDBJ databases">
        <title>A desert anoxygenic phototrophic bacterium fixes CO2 using RubisCO under aerobic conditions.</title>
        <authorList>
            <person name="Tang K."/>
        </authorList>
    </citation>
    <scope>NUCLEOTIDE SEQUENCE [LARGE SCALE GENOMIC DNA]</scope>
    <source>
        <strain evidence="9">MIMtkB3</strain>
    </source>
</reference>
<dbReference type="PANTHER" id="PTHR45339">
    <property type="entry name" value="HYBRID SIGNAL TRANSDUCTION HISTIDINE KINASE J"/>
    <property type="match status" value="1"/>
</dbReference>
<dbReference type="SMART" id="SM00448">
    <property type="entry name" value="REC"/>
    <property type="match status" value="1"/>
</dbReference>
<dbReference type="PRINTS" id="PR00344">
    <property type="entry name" value="BCTRLSENSOR"/>
</dbReference>
<dbReference type="PROSITE" id="PS50109">
    <property type="entry name" value="HIS_KIN"/>
    <property type="match status" value="1"/>
</dbReference>
<dbReference type="SUPFAM" id="SSF52172">
    <property type="entry name" value="CheY-like"/>
    <property type="match status" value="1"/>
</dbReference>
<evidence type="ECO:0000259" key="8">
    <source>
        <dbReference type="PROSITE" id="PS50110"/>
    </source>
</evidence>
<evidence type="ECO:0000256" key="5">
    <source>
        <dbReference type="PROSITE-ProRule" id="PRU00169"/>
    </source>
</evidence>
<keyword evidence="3 5" id="KW-0597">Phosphoprotein</keyword>
<feature type="transmembrane region" description="Helical" evidence="6">
    <location>
        <begin position="112"/>
        <end position="132"/>
    </location>
</feature>
<dbReference type="Gene3D" id="3.40.50.2300">
    <property type="match status" value="1"/>
</dbReference>
<evidence type="ECO:0000256" key="1">
    <source>
        <dbReference type="ARBA" id="ARBA00000085"/>
    </source>
</evidence>
<dbReference type="Pfam" id="PF00072">
    <property type="entry name" value="Response_reg"/>
    <property type="match status" value="1"/>
</dbReference>
<keyword evidence="6" id="KW-1133">Transmembrane helix</keyword>
<protein>
    <recommendedName>
        <fullName evidence="2">histidine kinase</fullName>
        <ecNumber evidence="2">2.7.13.3</ecNumber>
    </recommendedName>
</protein>
<dbReference type="InterPro" id="IPR036097">
    <property type="entry name" value="HisK_dim/P_sf"/>
</dbReference>
<name>A0A858R713_9PROT</name>
<evidence type="ECO:0000259" key="7">
    <source>
        <dbReference type="PROSITE" id="PS50109"/>
    </source>
</evidence>
<dbReference type="InterPro" id="IPR005467">
    <property type="entry name" value="His_kinase_dom"/>
</dbReference>
<dbReference type="Gene3D" id="3.30.565.10">
    <property type="entry name" value="Histidine kinase-like ATPase, C-terminal domain"/>
    <property type="match status" value="1"/>
</dbReference>
<dbReference type="InterPro" id="IPR001789">
    <property type="entry name" value="Sig_transdc_resp-reg_receiver"/>
</dbReference>
<dbReference type="EMBL" id="CP051775">
    <property type="protein sequence ID" value="QJE73188.1"/>
    <property type="molecule type" value="Genomic_DNA"/>
</dbReference>
<dbReference type="Proteomes" id="UP000501891">
    <property type="component" value="Chromosome"/>
</dbReference>
<feature type="transmembrane region" description="Helical" evidence="6">
    <location>
        <begin position="163"/>
        <end position="182"/>
    </location>
</feature>
<comment type="catalytic activity">
    <reaction evidence="1">
        <text>ATP + protein L-histidine = ADP + protein N-phospho-L-histidine.</text>
        <dbReference type="EC" id="2.7.13.3"/>
    </reaction>
</comment>
<dbReference type="InterPro" id="IPR036890">
    <property type="entry name" value="HATPase_C_sf"/>
</dbReference>
<dbReference type="SMART" id="SM00387">
    <property type="entry name" value="HATPase_c"/>
    <property type="match status" value="1"/>
</dbReference>
<dbReference type="Pfam" id="PF02518">
    <property type="entry name" value="HATPase_c"/>
    <property type="match status" value="1"/>
</dbReference>